<comment type="caution">
    <text evidence="5">The sequence shown here is derived from an EMBL/GenBank/DDBJ whole genome shotgun (WGS) entry which is preliminary data.</text>
</comment>
<proteinExistence type="predicted"/>
<dbReference type="EMBL" id="JACJHX010000002">
    <property type="protein sequence ID" value="MBA9025718.1"/>
    <property type="molecule type" value="Genomic_DNA"/>
</dbReference>
<dbReference type="RefSeq" id="WP_182501766.1">
    <property type="nucleotide sequence ID" value="NZ_JACJHX010000002.1"/>
</dbReference>
<sequence length="185" mass="22095">MEKDWTTVEILRHSRHDWLNKIQLIKGNLELSKPDRVKAIIDDIILVARHEAKISSIDMPKFSELLLTANWRFRVFQSEFEVIDMVQGTSVMDQMMYDWTMNFFHFLEEQLDAYSENRLLISIYKNESTDLIRFSFDLQGKIKDVALVTEFLRNSSKDNQTIDFEETTEQMFYFTMDINRKQKTS</sequence>
<dbReference type="InterPro" id="IPR039506">
    <property type="entry name" value="SPOB_a"/>
</dbReference>
<dbReference type="SMART" id="SM01317">
    <property type="entry name" value="SPOB_ab"/>
    <property type="match status" value="1"/>
</dbReference>
<evidence type="ECO:0000256" key="1">
    <source>
        <dbReference type="ARBA" id="ARBA00022553"/>
    </source>
</evidence>
<feature type="domain" description="Sporulation initiation phosphotransferase B C-terminal" evidence="4">
    <location>
        <begin position="59"/>
        <end position="173"/>
    </location>
</feature>
<dbReference type="EC" id="2.7.-.-" evidence="5"/>
<protein>
    <submittedName>
        <fullName evidence="5">Stage 0 sporulation protein B (Sporulation initiation phosphotransferase)</fullName>
        <ecNumber evidence="5">2.7.-.-</ecNumber>
    </submittedName>
</protein>
<evidence type="ECO:0000313" key="6">
    <source>
        <dbReference type="Proteomes" id="UP000626697"/>
    </source>
</evidence>
<dbReference type="Gene3D" id="3.30.565.30">
    <property type="entry name" value="Sporulation initiation phosphotransferase B (SpoOB), C-terminal domain"/>
    <property type="match status" value="1"/>
</dbReference>
<evidence type="ECO:0000256" key="3">
    <source>
        <dbReference type="ARBA" id="ARBA00022777"/>
    </source>
</evidence>
<dbReference type="InterPro" id="IPR016122">
    <property type="entry name" value="SpoOB_C"/>
</dbReference>
<dbReference type="Pfam" id="PF14682">
    <property type="entry name" value="SPOB_ab"/>
    <property type="match status" value="1"/>
</dbReference>
<keyword evidence="6" id="KW-1185">Reference proteome</keyword>
<accession>A0ABR6CKY4</accession>
<dbReference type="SUPFAM" id="SSF55890">
    <property type="entry name" value="Sporulation response regulatory protein Spo0B"/>
    <property type="match status" value="1"/>
</dbReference>
<keyword evidence="2 5" id="KW-0808">Transferase</keyword>
<dbReference type="GO" id="GO:0016740">
    <property type="term" value="F:transferase activity"/>
    <property type="evidence" value="ECO:0007669"/>
    <property type="project" value="UniProtKB-KW"/>
</dbReference>
<evidence type="ECO:0000256" key="2">
    <source>
        <dbReference type="ARBA" id="ARBA00022679"/>
    </source>
</evidence>
<gene>
    <name evidence="5" type="ORF">HNP81_001001</name>
</gene>
<evidence type="ECO:0000259" key="4">
    <source>
        <dbReference type="SMART" id="SM01317"/>
    </source>
</evidence>
<keyword evidence="3" id="KW-0418">Kinase</keyword>
<evidence type="ECO:0000313" key="5">
    <source>
        <dbReference type="EMBL" id="MBA9025718.1"/>
    </source>
</evidence>
<dbReference type="Proteomes" id="UP000626697">
    <property type="component" value="Unassembled WGS sequence"/>
</dbReference>
<keyword evidence="1" id="KW-0597">Phosphoprotein</keyword>
<reference evidence="5 6" key="1">
    <citation type="submission" date="2020-08" db="EMBL/GenBank/DDBJ databases">
        <title>Genomic Encyclopedia of Type Strains, Phase IV (KMG-IV): sequencing the most valuable type-strain genomes for metagenomic binning, comparative biology and taxonomic classification.</title>
        <authorList>
            <person name="Goeker M."/>
        </authorList>
    </citation>
    <scope>NUCLEOTIDE SEQUENCE [LARGE SCALE GENOMIC DNA]</scope>
    <source>
        <strain evidence="5 6">DSM 105481</strain>
    </source>
</reference>
<dbReference type="InterPro" id="IPR016120">
    <property type="entry name" value="Sig_transdc_His_kin_SpoOB"/>
</dbReference>
<dbReference type="Gene3D" id="1.10.287.130">
    <property type="match status" value="1"/>
</dbReference>
<name>A0ABR6CKY4_9BACI</name>
<dbReference type="Pfam" id="PF14689">
    <property type="entry name" value="SPOB_a"/>
    <property type="match status" value="1"/>
</dbReference>
<organism evidence="5 6">
    <name type="scientific">Peribacillus huizhouensis</name>
    <dbReference type="NCBI Taxonomy" id="1501239"/>
    <lineage>
        <taxon>Bacteria</taxon>
        <taxon>Bacillati</taxon>
        <taxon>Bacillota</taxon>
        <taxon>Bacilli</taxon>
        <taxon>Bacillales</taxon>
        <taxon>Bacillaceae</taxon>
        <taxon>Peribacillus</taxon>
    </lineage>
</organism>
<dbReference type="InterPro" id="IPR037100">
    <property type="entry name" value="Spo0B_C_sf"/>
</dbReference>